<protein>
    <recommendedName>
        <fullName evidence="3">UPF0122 protein CLCOL_05480</fullName>
    </recommendedName>
</protein>
<comment type="caution">
    <text evidence="4">The sequence shown here is derived from an EMBL/GenBank/DDBJ whole genome shotgun (WGS) entry which is preliminary data.</text>
</comment>
<dbReference type="InterPro" id="IPR007394">
    <property type="entry name" value="UPF0122"/>
</dbReference>
<dbReference type="EMBL" id="LTBB01000002">
    <property type="protein sequence ID" value="KYH29910.1"/>
    <property type="molecule type" value="Genomic_DNA"/>
</dbReference>
<organism evidence="4 5">
    <name type="scientific">Clostridium colicanis DSM 13634</name>
    <dbReference type="NCBI Taxonomy" id="1121305"/>
    <lineage>
        <taxon>Bacteria</taxon>
        <taxon>Bacillati</taxon>
        <taxon>Bacillota</taxon>
        <taxon>Clostridia</taxon>
        <taxon>Eubacteriales</taxon>
        <taxon>Clostridiaceae</taxon>
        <taxon>Clostridium</taxon>
    </lineage>
</organism>
<evidence type="ECO:0000313" key="5">
    <source>
        <dbReference type="Proteomes" id="UP000075374"/>
    </source>
</evidence>
<evidence type="ECO:0000256" key="1">
    <source>
        <dbReference type="ARBA" id="ARBA00008720"/>
    </source>
</evidence>
<dbReference type="InterPro" id="IPR054831">
    <property type="entry name" value="UPF0122_fam_protein"/>
</dbReference>
<evidence type="ECO:0000256" key="2">
    <source>
        <dbReference type="ARBA" id="ARBA00024764"/>
    </source>
</evidence>
<sequence>MSIVGDYMEDRIKISILMDYYKELLTDKQKDIMELYYNQDLSLSEISELTDTSRQAIHDLIKRCNKLLIDYEYKLKLVEKSNKLRKVKDIIIEKINRLEEQSDSETFKSSLQEIKNTIVENI</sequence>
<evidence type="ECO:0000256" key="3">
    <source>
        <dbReference type="HAMAP-Rule" id="MF_00245"/>
    </source>
</evidence>
<dbReference type="InterPro" id="IPR013324">
    <property type="entry name" value="RNA_pol_sigma_r3/r4-like"/>
</dbReference>
<name>A0A151AQQ8_9CLOT</name>
<dbReference type="PATRIC" id="fig|1121305.3.peg.553"/>
<dbReference type="PANTHER" id="PTHR40083">
    <property type="entry name" value="UPF0122 PROTEIN CBO2450/CLC_2298"/>
    <property type="match status" value="1"/>
</dbReference>
<proteinExistence type="inferred from homology"/>
<dbReference type="Proteomes" id="UP000075374">
    <property type="component" value="Unassembled WGS sequence"/>
</dbReference>
<comment type="function">
    <text evidence="2 3">Might take part in the signal recognition particle (SRP) pathway. This is inferred from the conservation of its genetic proximity to ftsY/ffh. May be a regulatory protein.</text>
</comment>
<dbReference type="InterPro" id="IPR036388">
    <property type="entry name" value="WH-like_DNA-bd_sf"/>
</dbReference>
<dbReference type="PANTHER" id="PTHR40083:SF1">
    <property type="entry name" value="UPF0122 PROTEIN YLXM"/>
    <property type="match status" value="1"/>
</dbReference>
<dbReference type="HAMAP" id="MF_00245">
    <property type="entry name" value="UPF0122"/>
    <property type="match status" value="1"/>
</dbReference>
<dbReference type="STRING" id="1121305.CLCOL_05480"/>
<dbReference type="GO" id="GO:0003677">
    <property type="term" value="F:DNA binding"/>
    <property type="evidence" value="ECO:0007669"/>
    <property type="project" value="UniProtKB-KW"/>
</dbReference>
<evidence type="ECO:0000313" key="4">
    <source>
        <dbReference type="EMBL" id="KYH29910.1"/>
    </source>
</evidence>
<dbReference type="Gene3D" id="1.10.10.10">
    <property type="entry name" value="Winged helix-like DNA-binding domain superfamily/Winged helix DNA-binding domain"/>
    <property type="match status" value="1"/>
</dbReference>
<gene>
    <name evidence="4" type="ORF">CLCOL_05480</name>
</gene>
<reference evidence="4 5" key="1">
    <citation type="submission" date="2016-02" db="EMBL/GenBank/DDBJ databases">
        <title>Genome sequence of Clostridium colicanis DSM 13634.</title>
        <authorList>
            <person name="Poehlein A."/>
            <person name="Daniel R."/>
        </authorList>
    </citation>
    <scope>NUCLEOTIDE SEQUENCE [LARGE SCALE GENOMIC DNA]</scope>
    <source>
        <strain evidence="4 5">DSM 13634</strain>
    </source>
</reference>
<dbReference type="SUPFAM" id="SSF88659">
    <property type="entry name" value="Sigma3 and sigma4 domains of RNA polymerase sigma factors"/>
    <property type="match status" value="1"/>
</dbReference>
<dbReference type="NCBIfam" id="NF001072">
    <property type="entry name" value="PRK00118.2-2"/>
    <property type="match status" value="1"/>
</dbReference>
<keyword evidence="5" id="KW-1185">Reference proteome</keyword>
<comment type="similarity">
    <text evidence="1 3">Belongs to the UPF0122 family.</text>
</comment>
<keyword evidence="4" id="KW-0238">DNA-binding</keyword>
<dbReference type="Pfam" id="PF04297">
    <property type="entry name" value="UPF0122"/>
    <property type="match status" value="1"/>
</dbReference>
<dbReference type="NCBIfam" id="NF045758">
    <property type="entry name" value="YlxM"/>
    <property type="match status" value="1"/>
</dbReference>
<dbReference type="AlphaFoldDB" id="A0A151AQQ8"/>
<accession>A0A151AQQ8</accession>